<feature type="compositionally biased region" description="Gly residues" evidence="1">
    <location>
        <begin position="16"/>
        <end position="27"/>
    </location>
</feature>
<evidence type="ECO:0000313" key="3">
    <source>
        <dbReference type="Proteomes" id="UP000007646"/>
    </source>
</evidence>
<dbReference type="AlphaFoldDB" id="G3UNA1"/>
<feature type="region of interest" description="Disordered" evidence="1">
    <location>
        <begin position="16"/>
        <end position="46"/>
    </location>
</feature>
<proteinExistence type="predicted"/>
<reference evidence="2" key="2">
    <citation type="submission" date="2025-08" db="UniProtKB">
        <authorList>
            <consortium name="Ensembl"/>
        </authorList>
    </citation>
    <scope>IDENTIFICATION</scope>
    <source>
        <strain evidence="2">Isolate ISIS603380</strain>
    </source>
</reference>
<name>G3UNA1_LOXAF</name>
<evidence type="ECO:0000256" key="1">
    <source>
        <dbReference type="SAM" id="MobiDB-lite"/>
    </source>
</evidence>
<reference evidence="2 3" key="1">
    <citation type="submission" date="2009-06" db="EMBL/GenBank/DDBJ databases">
        <title>The Genome Sequence of Loxodonta africana (African elephant).</title>
        <authorList>
            <person name="Di Palma F."/>
            <person name="Heiman D."/>
            <person name="Young S."/>
            <person name="Johnson J."/>
            <person name="Lander E.S."/>
            <person name="Lindblad-Toh K."/>
        </authorList>
    </citation>
    <scope>NUCLEOTIDE SEQUENCE [LARGE SCALE GENOMIC DNA]</scope>
    <source>
        <strain evidence="2 3">Isolate ISIS603380</strain>
    </source>
</reference>
<dbReference type="InParanoid" id="G3UNA1"/>
<accession>G3UNA1</accession>
<dbReference type="HOGENOM" id="CLU_3193821_0_0_1"/>
<reference evidence="2" key="3">
    <citation type="submission" date="2025-09" db="UniProtKB">
        <authorList>
            <consortium name="Ensembl"/>
        </authorList>
    </citation>
    <scope>IDENTIFICATION</scope>
    <source>
        <strain evidence="2">Isolate ISIS603380</strain>
    </source>
</reference>
<dbReference type="Ensembl" id="ENSLAFT00000035338.1">
    <property type="protein sequence ID" value="ENSLAFP00000029310.1"/>
    <property type="gene ID" value="ENSLAFG00000026548.1"/>
</dbReference>
<sequence length="46" mass="4818">PGGPLRSRVFFRTTVGGIGRQGLGGRQRPGHSPTTSPIHLLDPGLL</sequence>
<dbReference type="Proteomes" id="UP000007646">
    <property type="component" value="Unassembled WGS sequence"/>
</dbReference>
<protein>
    <submittedName>
        <fullName evidence="2">Uncharacterized protein</fullName>
    </submittedName>
</protein>
<keyword evidence="3" id="KW-1185">Reference proteome</keyword>
<organism evidence="2 3">
    <name type="scientific">Loxodonta africana</name>
    <name type="common">African elephant</name>
    <dbReference type="NCBI Taxonomy" id="9785"/>
    <lineage>
        <taxon>Eukaryota</taxon>
        <taxon>Metazoa</taxon>
        <taxon>Chordata</taxon>
        <taxon>Craniata</taxon>
        <taxon>Vertebrata</taxon>
        <taxon>Euteleostomi</taxon>
        <taxon>Mammalia</taxon>
        <taxon>Eutheria</taxon>
        <taxon>Afrotheria</taxon>
        <taxon>Proboscidea</taxon>
        <taxon>Elephantidae</taxon>
        <taxon>Loxodonta</taxon>
    </lineage>
</organism>
<evidence type="ECO:0000313" key="2">
    <source>
        <dbReference type="Ensembl" id="ENSLAFP00000029310.1"/>
    </source>
</evidence>